<feature type="region of interest" description="Disordered" evidence="8">
    <location>
        <begin position="1"/>
        <end position="58"/>
    </location>
</feature>
<evidence type="ECO:0000256" key="5">
    <source>
        <dbReference type="ARBA" id="ARBA00023163"/>
    </source>
</evidence>
<dbReference type="GO" id="GO:0003700">
    <property type="term" value="F:DNA-binding transcription factor activity"/>
    <property type="evidence" value="ECO:0007669"/>
    <property type="project" value="InterPro"/>
</dbReference>
<evidence type="ECO:0000256" key="1">
    <source>
        <dbReference type="ARBA" id="ARBA00004123"/>
    </source>
</evidence>
<dbReference type="InterPro" id="IPR001471">
    <property type="entry name" value="AP2/ERF_dom"/>
</dbReference>
<dbReference type="SUPFAM" id="SSF54171">
    <property type="entry name" value="DNA-binding domain"/>
    <property type="match status" value="2"/>
</dbReference>
<comment type="similarity">
    <text evidence="7">Belongs to the AP2/ERF transcription factor family. AP2 subfamily.</text>
</comment>
<feature type="domain" description="AP2/ERF" evidence="9">
    <location>
        <begin position="57"/>
        <end position="120"/>
    </location>
</feature>
<organism evidence="10 11">
    <name type="scientific">Carex littledalei</name>
    <dbReference type="NCBI Taxonomy" id="544730"/>
    <lineage>
        <taxon>Eukaryota</taxon>
        <taxon>Viridiplantae</taxon>
        <taxon>Streptophyta</taxon>
        <taxon>Embryophyta</taxon>
        <taxon>Tracheophyta</taxon>
        <taxon>Spermatophyta</taxon>
        <taxon>Magnoliopsida</taxon>
        <taxon>Liliopsida</taxon>
        <taxon>Poales</taxon>
        <taxon>Cyperaceae</taxon>
        <taxon>Cyperoideae</taxon>
        <taxon>Cariceae</taxon>
        <taxon>Carex</taxon>
        <taxon>Carex subgen. Euthyceras</taxon>
    </lineage>
</organism>
<dbReference type="EMBL" id="SWLB01000017">
    <property type="protein sequence ID" value="KAF3327259.1"/>
    <property type="molecule type" value="Genomic_DNA"/>
</dbReference>
<evidence type="ECO:0000256" key="8">
    <source>
        <dbReference type="SAM" id="MobiDB-lite"/>
    </source>
</evidence>
<keyword evidence="3" id="KW-0805">Transcription regulation</keyword>
<dbReference type="AlphaFoldDB" id="A0A833QZC2"/>
<dbReference type="FunFam" id="3.30.730.10:FF:000004">
    <property type="entry name" value="AP2-like ethylene-responsive transcription factor"/>
    <property type="match status" value="1"/>
</dbReference>
<evidence type="ECO:0000259" key="9">
    <source>
        <dbReference type="PROSITE" id="PS51032"/>
    </source>
</evidence>
<keyword evidence="4" id="KW-0238">DNA-binding</keyword>
<comment type="caution">
    <text evidence="10">The sequence shown here is derived from an EMBL/GenBank/DDBJ whole genome shotgun (WGS) entry which is preliminary data.</text>
</comment>
<dbReference type="InterPro" id="IPR016177">
    <property type="entry name" value="DNA-bd_dom_sf"/>
</dbReference>
<dbReference type="PANTHER" id="PTHR32467:SF97">
    <property type="entry name" value="ETHYLENE-RESPONSIVE TRANSCRIPTION FACTOR WRI1"/>
    <property type="match status" value="1"/>
</dbReference>
<accession>A0A833QZC2</accession>
<reference evidence="10" key="1">
    <citation type="submission" date="2020-01" db="EMBL/GenBank/DDBJ databases">
        <title>Genome sequence of Kobresia littledalei, the first chromosome-level genome in the family Cyperaceae.</title>
        <authorList>
            <person name="Qu G."/>
        </authorList>
    </citation>
    <scope>NUCLEOTIDE SEQUENCE</scope>
    <source>
        <strain evidence="10">C.B.Clarke</strain>
        <tissue evidence="10">Leaf</tissue>
    </source>
</reference>
<evidence type="ECO:0000313" key="10">
    <source>
        <dbReference type="EMBL" id="KAF3327259.1"/>
    </source>
</evidence>
<dbReference type="CDD" id="cd00018">
    <property type="entry name" value="AP2"/>
    <property type="match status" value="2"/>
</dbReference>
<proteinExistence type="inferred from homology"/>
<dbReference type="PROSITE" id="PS51032">
    <property type="entry name" value="AP2_ERF"/>
    <property type="match status" value="2"/>
</dbReference>
<keyword evidence="5" id="KW-0804">Transcription</keyword>
<keyword evidence="11" id="KW-1185">Reference proteome</keyword>
<dbReference type="PRINTS" id="PR00367">
    <property type="entry name" value="ETHRSPELEMNT"/>
</dbReference>
<dbReference type="GO" id="GO:0009909">
    <property type="term" value="P:regulation of flower development"/>
    <property type="evidence" value="ECO:0007669"/>
    <property type="project" value="UniProtKB-ARBA"/>
</dbReference>
<evidence type="ECO:0000256" key="2">
    <source>
        <dbReference type="ARBA" id="ARBA00022737"/>
    </source>
</evidence>
<feature type="compositionally biased region" description="Pro residues" evidence="8">
    <location>
        <begin position="1"/>
        <end position="11"/>
    </location>
</feature>
<dbReference type="Proteomes" id="UP000623129">
    <property type="component" value="Unassembled WGS sequence"/>
</dbReference>
<name>A0A833QZC2_9POAL</name>
<gene>
    <name evidence="10" type="ORF">FCM35_KLT07377</name>
</gene>
<dbReference type="GO" id="GO:0003677">
    <property type="term" value="F:DNA binding"/>
    <property type="evidence" value="ECO:0007669"/>
    <property type="project" value="UniProtKB-KW"/>
</dbReference>
<evidence type="ECO:0000256" key="3">
    <source>
        <dbReference type="ARBA" id="ARBA00023015"/>
    </source>
</evidence>
<evidence type="ECO:0000256" key="4">
    <source>
        <dbReference type="ARBA" id="ARBA00023125"/>
    </source>
</evidence>
<keyword evidence="6" id="KW-0539">Nucleus</keyword>
<dbReference type="Pfam" id="PF00847">
    <property type="entry name" value="AP2"/>
    <property type="match status" value="1"/>
</dbReference>
<dbReference type="OrthoDB" id="207175at2759"/>
<feature type="region of interest" description="Disordered" evidence="8">
    <location>
        <begin position="223"/>
        <end position="255"/>
    </location>
</feature>
<feature type="domain" description="AP2/ERF" evidence="9">
    <location>
        <begin position="156"/>
        <end position="214"/>
    </location>
</feature>
<feature type="compositionally biased region" description="Polar residues" evidence="8">
    <location>
        <begin position="39"/>
        <end position="54"/>
    </location>
</feature>
<dbReference type="InterPro" id="IPR036955">
    <property type="entry name" value="AP2/ERF_dom_sf"/>
</dbReference>
<dbReference type="GO" id="GO:0005634">
    <property type="term" value="C:nucleus"/>
    <property type="evidence" value="ECO:0007669"/>
    <property type="project" value="UniProtKB-SubCell"/>
</dbReference>
<dbReference type="PANTHER" id="PTHR32467">
    <property type="entry name" value="AP2-LIKE ETHYLENE-RESPONSIVE TRANSCRIPTION FACTOR"/>
    <property type="match status" value="1"/>
</dbReference>
<comment type="subcellular location">
    <subcellularLocation>
        <location evidence="1">Nucleus</location>
    </subcellularLocation>
</comment>
<feature type="compositionally biased region" description="Low complexity" evidence="8">
    <location>
        <begin position="12"/>
        <end position="23"/>
    </location>
</feature>
<evidence type="ECO:0000313" key="11">
    <source>
        <dbReference type="Proteomes" id="UP000623129"/>
    </source>
</evidence>
<dbReference type="SMART" id="SM00380">
    <property type="entry name" value="AP2"/>
    <property type="match status" value="2"/>
</dbReference>
<evidence type="ECO:0000256" key="7">
    <source>
        <dbReference type="ARBA" id="ARBA00037973"/>
    </source>
</evidence>
<feature type="compositionally biased region" description="Polar residues" evidence="8">
    <location>
        <begin position="224"/>
        <end position="247"/>
    </location>
</feature>
<dbReference type="Gene3D" id="3.30.730.10">
    <property type="entry name" value="AP2/ERF domain"/>
    <property type="match status" value="2"/>
</dbReference>
<evidence type="ECO:0000256" key="6">
    <source>
        <dbReference type="ARBA" id="ARBA00023242"/>
    </source>
</evidence>
<protein>
    <submittedName>
        <fullName evidence="10">Ethylene-responsive transcription factor WRI1-like protein</fullName>
    </submittedName>
</protein>
<sequence>MKRPCPNPPLSPSASTSSNSSYNACEKENKPKSKRAKRTQNPAKTLSPNGNAKRSSIYRGVTRHRWTGRYEAHLWDKNCWNPLQSKKGKQGAYDTEEAAARTYDLAALKYWGPETLLNFPLERYEKEMEVMEAVSRDEYLASLRRRSSGFSRGVSKYRGVARHHHNGRWEARIGRVFGNKYLYLGTFSTQEEAAQAYDLAAIEYRGINAVTNFDIRRYIKDQPETSPQEQAQPAQSCKAQPESSPTEAQEIVPPDVNVDDYLLSEGSTVEDPWNALTKEKFAFDLDTNIDYLLRDVQFEDDIECILNGPECNANGDVGGLNVNPVKGDEMKNVSSNAPIVCVCTNSYACLCW</sequence>
<keyword evidence="2" id="KW-0677">Repeat</keyword>
<dbReference type="FunFam" id="3.30.730.10:FF:000002">
    <property type="entry name" value="AP2-like ethylene-responsive transcription factor"/>
    <property type="match status" value="1"/>
</dbReference>